<gene>
    <name evidence="2" type="ORF">JFN87_06385</name>
</gene>
<proteinExistence type="predicted"/>
<accession>A0A940MDJ7</accession>
<evidence type="ECO:0000313" key="3">
    <source>
        <dbReference type="Proteomes" id="UP000670475"/>
    </source>
</evidence>
<organism evidence="2 3">
    <name type="scientific">Streptomyces montanisoli</name>
    <dbReference type="NCBI Taxonomy" id="2798581"/>
    <lineage>
        <taxon>Bacteria</taxon>
        <taxon>Bacillati</taxon>
        <taxon>Actinomycetota</taxon>
        <taxon>Actinomycetes</taxon>
        <taxon>Kitasatosporales</taxon>
        <taxon>Streptomycetaceae</taxon>
        <taxon>Streptomyces</taxon>
    </lineage>
</organism>
<dbReference type="RefSeq" id="WP_209338905.1">
    <property type="nucleotide sequence ID" value="NZ_JAGIQL010000016.1"/>
</dbReference>
<reference evidence="2" key="1">
    <citation type="submission" date="2021-03" db="EMBL/GenBank/DDBJ databases">
        <title>Whole genome sequence of Streptomyces bomunensis MMS17-BM035.</title>
        <authorList>
            <person name="Lee J.H."/>
        </authorList>
    </citation>
    <scope>NUCLEOTIDE SEQUENCE</scope>
    <source>
        <strain evidence="2">MMS17-BM035</strain>
    </source>
</reference>
<dbReference type="Proteomes" id="UP000670475">
    <property type="component" value="Unassembled WGS sequence"/>
</dbReference>
<evidence type="ECO:0000313" key="2">
    <source>
        <dbReference type="EMBL" id="MBP0457126.1"/>
    </source>
</evidence>
<keyword evidence="3" id="KW-1185">Reference proteome</keyword>
<name>A0A940MDJ7_9ACTN</name>
<protein>
    <submittedName>
        <fullName evidence="2">DUF1990 family protein</fullName>
    </submittedName>
</protein>
<evidence type="ECO:0000259" key="1">
    <source>
        <dbReference type="Pfam" id="PF09348"/>
    </source>
</evidence>
<comment type="caution">
    <text evidence="2">The sequence shown here is derived from an EMBL/GenBank/DDBJ whole genome shotgun (WGS) entry which is preliminary data.</text>
</comment>
<dbReference type="InterPro" id="IPR018960">
    <property type="entry name" value="DUF1990"/>
</dbReference>
<feature type="domain" description="DUF1990" evidence="1">
    <location>
        <begin position="38"/>
        <end position="194"/>
    </location>
</feature>
<sequence length="233" mass="26225">MLRKERLHGAKAAARLDALTPLDVNYRLPPGSAPDWNHHWHLDSRRIAVAREAPGQPVPGGAFDIACRLVRDYQFPDRRILRALYRRDGPLLGRNMLLEGHFLALRFDLGVRVTSVIDETRGTGTNARRVWGWGYQTLEGHLEQGELIYEVIKHLRTGDVTFAVRGHSRRGPIANPVVRLGFVLFGRTMQHLFYLAAIRRLRDLVDAQLRGAPPLPVETVRSDERIAVAPSGG</sequence>
<dbReference type="AlphaFoldDB" id="A0A940MDJ7"/>
<dbReference type="EMBL" id="JAGIQL010000016">
    <property type="protein sequence ID" value="MBP0457126.1"/>
    <property type="molecule type" value="Genomic_DNA"/>
</dbReference>
<dbReference type="Pfam" id="PF09348">
    <property type="entry name" value="DUF1990"/>
    <property type="match status" value="1"/>
</dbReference>